<comment type="caution">
    <text evidence="1">The sequence shown here is derived from an EMBL/GenBank/DDBJ whole genome shotgun (WGS) entry which is preliminary data.</text>
</comment>
<name>A0ABR9W9G2_9BACT</name>
<evidence type="ECO:0000313" key="2">
    <source>
        <dbReference type="Proteomes" id="UP000634134"/>
    </source>
</evidence>
<organism evidence="1 2">
    <name type="scientific">Dyadobacter subterraneus</name>
    <dbReference type="NCBI Taxonomy" id="2773304"/>
    <lineage>
        <taxon>Bacteria</taxon>
        <taxon>Pseudomonadati</taxon>
        <taxon>Bacteroidota</taxon>
        <taxon>Cytophagia</taxon>
        <taxon>Cytophagales</taxon>
        <taxon>Spirosomataceae</taxon>
        <taxon>Dyadobacter</taxon>
    </lineage>
</organism>
<accession>A0ABR9W9G2</accession>
<keyword evidence="2" id="KW-1185">Reference proteome</keyword>
<dbReference type="RefSeq" id="WP_194120352.1">
    <property type="nucleotide sequence ID" value="NZ_JACYGY010000001.1"/>
</dbReference>
<protein>
    <submittedName>
        <fullName evidence="1">Uncharacterized protein</fullName>
    </submittedName>
</protein>
<evidence type="ECO:0000313" key="1">
    <source>
        <dbReference type="EMBL" id="MBE9462127.1"/>
    </source>
</evidence>
<sequence length="394" mass="45664">MIPRTYTLDWLDFIITVALSTSHQQQPMLTRNQSEAIKDKIDEQKHQYFSYLNAVGLQLSGRQKLDQFVRQQHIRLLALLDLACENALAIPSESVLMVAVSDYLKSSIYELLTFLETRFNGMIPPQEIVPAAYLAETKKEIALQASHLQSLFLNQDGNQDLIGILLSTLTHFESTLPGITFAEIFYKKEMVKNLRQIGLLEEKSQIHNALIDISVYLNFNSRAFIRYYTESIARRIDDVGPIPQKIEQLLLSRKQFSQMHRRIGARFSQDEPDLAKTVDHWFSQEILYLETKQQWQMKPLPSEEQPPEPQPFKVMCFLSVDQIALILRALDSLRIIKATSMNAVFHAIAPFLSTVRRQHISWESMRSKAYTFEERDKVIAIQTLESVIKWLKEY</sequence>
<dbReference type="EMBL" id="JACYGY010000001">
    <property type="protein sequence ID" value="MBE9462127.1"/>
    <property type="molecule type" value="Genomic_DNA"/>
</dbReference>
<dbReference type="Proteomes" id="UP000634134">
    <property type="component" value="Unassembled WGS sequence"/>
</dbReference>
<reference evidence="2" key="1">
    <citation type="submission" date="2023-07" db="EMBL/GenBank/DDBJ databases">
        <title>Dyadobacter sp. nov 'subterranea' isolated from contaminted grondwater.</title>
        <authorList>
            <person name="Szabo I."/>
            <person name="Al-Omari J."/>
            <person name="Szerdahelyi S.G."/>
            <person name="Rado J."/>
        </authorList>
    </citation>
    <scope>NUCLEOTIDE SEQUENCE [LARGE SCALE GENOMIC DNA]</scope>
    <source>
        <strain evidence="2">UP-52</strain>
    </source>
</reference>
<proteinExistence type="predicted"/>
<gene>
    <name evidence="1" type="ORF">IEE83_09565</name>
</gene>